<keyword evidence="3" id="KW-0614">Plasmid</keyword>
<evidence type="ECO:0000259" key="1">
    <source>
        <dbReference type="SMART" id="SM00901"/>
    </source>
</evidence>
<geneLocation type="plasmid" evidence="2 4">
    <name>3</name>
</geneLocation>
<evidence type="ECO:0000313" key="5">
    <source>
        <dbReference type="Proteomes" id="UP000501107"/>
    </source>
</evidence>
<protein>
    <submittedName>
        <fullName evidence="2">FRG domain protein</fullName>
    </submittedName>
    <submittedName>
        <fullName evidence="3">FRG domain-containing protein</fullName>
    </submittedName>
</protein>
<proteinExistence type="predicted"/>
<evidence type="ECO:0000313" key="3">
    <source>
        <dbReference type="EMBL" id="QKH22406.1"/>
    </source>
</evidence>
<feature type="domain" description="FRG" evidence="1">
    <location>
        <begin position="37"/>
        <end position="150"/>
    </location>
</feature>
<dbReference type="RefSeq" id="WP_000185538.1">
    <property type="nucleotide sequence ID" value="NZ_CP009332.1"/>
</dbReference>
<evidence type="ECO:0000313" key="4">
    <source>
        <dbReference type="Proteomes" id="UP000031876"/>
    </source>
</evidence>
<dbReference type="EMBL" id="CP009332">
    <property type="protein sequence ID" value="AJG73689.1"/>
    <property type="molecule type" value="Genomic_DNA"/>
</dbReference>
<sequence length="389" mass="46253">MTNTEQYLKRETTGLHTPAVTEITKLAQYIDLFSSGEFTNYLFRGEPTNYKETFSSGLRNTTPPGYRSEQGTKNANTFLNMQKEFKREVWYKLTPDERTHFSAFSQHHGIPTNLIDITTSPLVALYFACQDYKNQKDTEVPLDEKTGFVYLFKDQFVDITHILTKFEDVNILELFATNENDMFLDMYNLFYKFKKENPEVFYKYFKKLYIDFHAFLKSSTFDIPVMDVNKFPPYEEGRYEFNFFKNCIDLLKFDTQLENFGKKIKKTSYPVFIYTAYIQILLANTHYNPKAVDKSEWLNLLPNFKYAPILTFERGRNQQGLFIYQNYLQSDEYIENPYIEGIQRILPDKIVIIHNKEKILSELDFMGINEKFIYGDYDNIAKYIKRKFQ</sequence>
<gene>
    <name evidence="2" type="ORF">BF38_6148</name>
    <name evidence="3" type="ORF">FOC89_00025</name>
</gene>
<reference evidence="3 5" key="2">
    <citation type="submission" date="2020-05" db="EMBL/GenBank/DDBJ databases">
        <title>FDA dAtabase for Regulatory Grade micrObial Sequences (FDA-ARGOS): Supporting development and validation of Infectious Disease Dx tests.</title>
        <authorList>
            <person name="Nelson B."/>
            <person name="Plummer A."/>
            <person name="Tallon L."/>
            <person name="Sadzewicz L."/>
            <person name="Zhao X."/>
            <person name="Vavikolanu K."/>
            <person name="Mehta A."/>
            <person name="Aluvathingal J."/>
            <person name="Nadendla S."/>
            <person name="Myers T."/>
            <person name="Yan Y."/>
            <person name="Sichtig H."/>
        </authorList>
    </citation>
    <scope>NUCLEOTIDE SEQUENCE [LARGE SCALE GENOMIC DNA]</scope>
    <source>
        <strain evidence="3 5">FDAARGOS_795</strain>
        <plasmid evidence="3 5">unnamed1</plasmid>
    </source>
</reference>
<reference evidence="2 4" key="1">
    <citation type="journal article" date="2015" name="Genome Announc.">
        <title>Complete genome sequences for 35 biothreat assay-relevant bacillus species.</title>
        <authorList>
            <person name="Johnson S.L."/>
            <person name="Daligault H.E."/>
            <person name="Davenport K.W."/>
            <person name="Jaissle J."/>
            <person name="Frey K.G."/>
            <person name="Ladner J.T."/>
            <person name="Broomall S.M."/>
            <person name="Bishop-Lilly K.A."/>
            <person name="Bruce D.C."/>
            <person name="Gibbons H.S."/>
            <person name="Coyne S.R."/>
            <person name="Lo C.C."/>
            <person name="Meincke L."/>
            <person name="Munk A.C."/>
            <person name="Koroleva G.I."/>
            <person name="Rosenzweig C.N."/>
            <person name="Palacios G.F."/>
            <person name="Redden C.L."/>
            <person name="Minogue T.D."/>
            <person name="Chain P.S."/>
        </authorList>
    </citation>
    <scope>NUCLEOTIDE SEQUENCE [LARGE SCALE GENOMIC DNA]</scope>
    <source>
        <strain evidence="2 4">HD1011</strain>
        <plasmid evidence="2 4">3</plasmid>
    </source>
</reference>
<name>A0A0B5N7E7_BACTU</name>
<dbReference type="InterPro" id="IPR014966">
    <property type="entry name" value="FRG-dom"/>
</dbReference>
<dbReference type="AlphaFoldDB" id="A0A0B5N7E7"/>
<evidence type="ECO:0000313" key="2">
    <source>
        <dbReference type="EMBL" id="AJG73689.1"/>
    </source>
</evidence>
<geneLocation type="plasmid" evidence="3 5">
    <name>unnamed1</name>
</geneLocation>
<dbReference type="Proteomes" id="UP000501107">
    <property type="component" value="Plasmid unnamed1"/>
</dbReference>
<accession>A0A0B5N7E7</accession>
<dbReference type="EMBL" id="CP053977">
    <property type="protein sequence ID" value="QKH22406.1"/>
    <property type="molecule type" value="Genomic_DNA"/>
</dbReference>
<organism evidence="3 5">
    <name type="scientific">Bacillus thuringiensis</name>
    <dbReference type="NCBI Taxonomy" id="1428"/>
    <lineage>
        <taxon>Bacteria</taxon>
        <taxon>Bacillati</taxon>
        <taxon>Bacillota</taxon>
        <taxon>Bacilli</taxon>
        <taxon>Bacillales</taxon>
        <taxon>Bacillaceae</taxon>
        <taxon>Bacillus</taxon>
        <taxon>Bacillus cereus group</taxon>
    </lineage>
</organism>
<dbReference type="SMART" id="SM00901">
    <property type="entry name" value="FRG"/>
    <property type="match status" value="1"/>
</dbReference>
<dbReference type="Pfam" id="PF08867">
    <property type="entry name" value="FRG"/>
    <property type="match status" value="1"/>
</dbReference>
<dbReference type="Proteomes" id="UP000031876">
    <property type="component" value="Plasmid 3"/>
</dbReference>
<dbReference type="KEGG" id="btw:BF38_6148"/>